<dbReference type="Pfam" id="PF03446">
    <property type="entry name" value="NAD_binding_2"/>
    <property type="match status" value="1"/>
</dbReference>
<feature type="domain" description="3-hydroxyisobutyrate dehydrogenase-like NAD-binding" evidence="6">
    <location>
        <begin position="189"/>
        <end position="306"/>
    </location>
</feature>
<dbReference type="InterPro" id="IPR006115">
    <property type="entry name" value="6PGDH_NADP-bd"/>
</dbReference>
<dbReference type="InterPro" id="IPR008927">
    <property type="entry name" value="6-PGluconate_DH-like_C_sf"/>
</dbReference>
<accession>A0ABY2ICR7</accession>
<evidence type="ECO:0000313" key="7">
    <source>
        <dbReference type="EMBL" id="TFB87383.1"/>
    </source>
</evidence>
<protein>
    <submittedName>
        <fullName evidence="7">NAD(P)-dependent oxidoreductase</fullName>
    </submittedName>
</protein>
<proteinExistence type="inferred from homology"/>
<sequence>MDENWPRPGSGNSATSRRSGRRERMSDISFIGLGEMGSALAGRLLETGHSVRVWNRSPGAADALVASGATRAASIADALGVGTVISMLANDEAAEAVFSAESLAGVPAGTLHINCATLSVDATDRLAERHALAGVEYVAAPVLGRSNVAAAGKLNVIAAGTKSATARAQPWLDAIGKRTWVVGERPSTASLVKIGANYTLIHALQALAESLTLVEHGGVDGLTFVEILTDAAFTGSVYTGYGSLIARKAYSPPGFTVGLGLKDLSLAERAAADSGVVLSTAPVLRDMFERALADPDLAPLDWSAIAEITRGLSASD</sequence>
<keyword evidence="3" id="KW-0520">NAD</keyword>
<organism evidence="7 8">
    <name type="scientific">Cryobacterium algoricola</name>
    <dbReference type="NCBI Taxonomy" id="1259183"/>
    <lineage>
        <taxon>Bacteria</taxon>
        <taxon>Bacillati</taxon>
        <taxon>Actinomycetota</taxon>
        <taxon>Actinomycetes</taxon>
        <taxon>Micrococcales</taxon>
        <taxon>Microbacteriaceae</taxon>
        <taxon>Cryobacterium</taxon>
    </lineage>
</organism>
<dbReference type="Proteomes" id="UP000297608">
    <property type="component" value="Unassembled WGS sequence"/>
</dbReference>
<dbReference type="Gene3D" id="1.10.1040.10">
    <property type="entry name" value="N-(1-d-carboxylethyl)-l-norvaline Dehydrogenase, domain 2"/>
    <property type="match status" value="1"/>
</dbReference>
<dbReference type="InterPro" id="IPR051265">
    <property type="entry name" value="HIBADH-related_NP60_sf"/>
</dbReference>
<reference evidence="7 8" key="1">
    <citation type="submission" date="2019-03" db="EMBL/GenBank/DDBJ databases">
        <title>Genomics of glacier-inhabiting Cryobacterium strains.</title>
        <authorList>
            <person name="Liu Q."/>
            <person name="Xin Y.-H."/>
        </authorList>
    </citation>
    <scope>NUCLEOTIDE SEQUENCE [LARGE SCALE GENOMIC DNA]</scope>
    <source>
        <strain evidence="7 8">MDB2-B</strain>
    </source>
</reference>
<comment type="similarity">
    <text evidence="1">Belongs to the HIBADH-related family.</text>
</comment>
<evidence type="ECO:0000313" key="8">
    <source>
        <dbReference type="Proteomes" id="UP000297608"/>
    </source>
</evidence>
<feature type="domain" description="6-phosphogluconate dehydrogenase NADP-binding" evidence="5">
    <location>
        <begin position="27"/>
        <end position="183"/>
    </location>
</feature>
<dbReference type="PIRSF" id="PIRSF000103">
    <property type="entry name" value="HIBADH"/>
    <property type="match status" value="1"/>
</dbReference>
<dbReference type="PANTHER" id="PTHR43580:SF2">
    <property type="entry name" value="CYTOKINE-LIKE NUCLEAR FACTOR N-PAC"/>
    <property type="match status" value="1"/>
</dbReference>
<dbReference type="InterPro" id="IPR036291">
    <property type="entry name" value="NAD(P)-bd_dom_sf"/>
</dbReference>
<evidence type="ECO:0000259" key="5">
    <source>
        <dbReference type="Pfam" id="PF03446"/>
    </source>
</evidence>
<keyword evidence="8" id="KW-1185">Reference proteome</keyword>
<dbReference type="Gene3D" id="3.40.50.720">
    <property type="entry name" value="NAD(P)-binding Rossmann-like Domain"/>
    <property type="match status" value="1"/>
</dbReference>
<evidence type="ECO:0000259" key="6">
    <source>
        <dbReference type="Pfam" id="PF14833"/>
    </source>
</evidence>
<comment type="caution">
    <text evidence="7">The sequence shown here is derived from an EMBL/GenBank/DDBJ whole genome shotgun (WGS) entry which is preliminary data.</text>
</comment>
<dbReference type="InterPro" id="IPR013328">
    <property type="entry name" value="6PGD_dom2"/>
</dbReference>
<evidence type="ECO:0000256" key="2">
    <source>
        <dbReference type="ARBA" id="ARBA00023002"/>
    </source>
</evidence>
<keyword evidence="2" id="KW-0560">Oxidoreductase</keyword>
<evidence type="ECO:0000256" key="1">
    <source>
        <dbReference type="ARBA" id="ARBA00009080"/>
    </source>
</evidence>
<dbReference type="Pfam" id="PF14833">
    <property type="entry name" value="NAD_binding_11"/>
    <property type="match status" value="1"/>
</dbReference>
<gene>
    <name evidence="7" type="ORF">E3O44_09750</name>
</gene>
<dbReference type="SUPFAM" id="SSF48179">
    <property type="entry name" value="6-phosphogluconate dehydrogenase C-terminal domain-like"/>
    <property type="match status" value="1"/>
</dbReference>
<evidence type="ECO:0000256" key="3">
    <source>
        <dbReference type="ARBA" id="ARBA00023027"/>
    </source>
</evidence>
<dbReference type="InterPro" id="IPR015815">
    <property type="entry name" value="HIBADH-related"/>
</dbReference>
<dbReference type="EMBL" id="SOFG01000011">
    <property type="protein sequence ID" value="TFB87383.1"/>
    <property type="molecule type" value="Genomic_DNA"/>
</dbReference>
<feature type="region of interest" description="Disordered" evidence="4">
    <location>
        <begin position="1"/>
        <end position="23"/>
    </location>
</feature>
<dbReference type="InterPro" id="IPR029154">
    <property type="entry name" value="HIBADH-like_NADP-bd"/>
</dbReference>
<dbReference type="SUPFAM" id="SSF51735">
    <property type="entry name" value="NAD(P)-binding Rossmann-fold domains"/>
    <property type="match status" value="1"/>
</dbReference>
<dbReference type="PANTHER" id="PTHR43580">
    <property type="entry name" value="OXIDOREDUCTASE GLYR1-RELATED"/>
    <property type="match status" value="1"/>
</dbReference>
<name>A0ABY2ICR7_9MICO</name>
<evidence type="ECO:0000256" key="4">
    <source>
        <dbReference type="SAM" id="MobiDB-lite"/>
    </source>
</evidence>